<dbReference type="InterPro" id="IPR040411">
    <property type="entry name" value="At5g23160-like"/>
</dbReference>
<evidence type="ECO:0000313" key="4">
    <source>
        <dbReference type="Proteomes" id="UP000623129"/>
    </source>
</evidence>
<dbReference type="AlphaFoldDB" id="A0A833QP67"/>
<dbReference type="PANTHER" id="PTHR34379:SF6">
    <property type="entry name" value="PROTEIN 3F"/>
    <property type="match status" value="1"/>
</dbReference>
<comment type="caution">
    <text evidence="3">The sequence shown here is derived from an EMBL/GenBank/DDBJ whole genome shotgun (WGS) entry which is preliminary data.</text>
</comment>
<feature type="region of interest" description="Disordered" evidence="1">
    <location>
        <begin position="83"/>
        <end position="125"/>
    </location>
</feature>
<keyword evidence="2" id="KW-0472">Membrane</keyword>
<name>A0A833QP67_9POAL</name>
<dbReference type="OrthoDB" id="1886721at2759"/>
<accession>A0A833QP67</accession>
<dbReference type="Proteomes" id="UP000623129">
    <property type="component" value="Unassembled WGS sequence"/>
</dbReference>
<protein>
    <submittedName>
        <fullName evidence="3">Uncharacterized protein</fullName>
    </submittedName>
</protein>
<feature type="compositionally biased region" description="Basic and acidic residues" evidence="1">
    <location>
        <begin position="83"/>
        <end position="101"/>
    </location>
</feature>
<proteinExistence type="predicted"/>
<dbReference type="PANTHER" id="PTHR34379">
    <property type="entry name" value="OS07G0553800 PROTEIN"/>
    <property type="match status" value="1"/>
</dbReference>
<keyword evidence="2" id="KW-0812">Transmembrane</keyword>
<reference evidence="3" key="1">
    <citation type="submission" date="2020-01" db="EMBL/GenBank/DDBJ databases">
        <title>Genome sequence of Kobresia littledalei, the first chromosome-level genome in the family Cyperaceae.</title>
        <authorList>
            <person name="Qu G."/>
        </authorList>
    </citation>
    <scope>NUCLEOTIDE SEQUENCE</scope>
    <source>
        <strain evidence="3">C.B.Clarke</strain>
        <tissue evidence="3">Leaf</tissue>
    </source>
</reference>
<sequence>MLISKRGDNEKMTVLEKDNGKKKTKLCWGGVFSCFGDSTVYELDVANKEFQRKPVRKRAWSRFARKKKTVPIEIAGNAMDCEMKRRNSDREKVNNCKDQSKPAECPDQTKKQKQKQQKSISADKTMSDIAELPVQHIASRSDFLSKSAPLCRALNPVQTQTQLPTSNCNSPELSCHSMPEIFPREKEDPDREPTGKIDSSKILPIITVAIILLLLFGRGFAVFCMCIYFYIVSRFKSETENMDQMKKGSKEIDLNSEMHKKKVVLRGFLERDKKKPASNLGSPSR</sequence>
<evidence type="ECO:0000256" key="1">
    <source>
        <dbReference type="SAM" id="MobiDB-lite"/>
    </source>
</evidence>
<keyword evidence="4" id="KW-1185">Reference proteome</keyword>
<gene>
    <name evidence="3" type="ORF">FCM35_KLT13448</name>
</gene>
<organism evidence="3 4">
    <name type="scientific">Carex littledalei</name>
    <dbReference type="NCBI Taxonomy" id="544730"/>
    <lineage>
        <taxon>Eukaryota</taxon>
        <taxon>Viridiplantae</taxon>
        <taxon>Streptophyta</taxon>
        <taxon>Embryophyta</taxon>
        <taxon>Tracheophyta</taxon>
        <taxon>Spermatophyta</taxon>
        <taxon>Magnoliopsida</taxon>
        <taxon>Liliopsida</taxon>
        <taxon>Poales</taxon>
        <taxon>Cyperaceae</taxon>
        <taxon>Cyperoideae</taxon>
        <taxon>Cariceae</taxon>
        <taxon>Carex</taxon>
        <taxon>Carex subgen. Euthyceras</taxon>
    </lineage>
</organism>
<feature type="transmembrane region" description="Helical" evidence="2">
    <location>
        <begin position="202"/>
        <end position="232"/>
    </location>
</feature>
<evidence type="ECO:0000256" key="2">
    <source>
        <dbReference type="SAM" id="Phobius"/>
    </source>
</evidence>
<dbReference type="EMBL" id="SWLB01000025">
    <property type="protein sequence ID" value="KAF3322307.1"/>
    <property type="molecule type" value="Genomic_DNA"/>
</dbReference>
<keyword evidence="2" id="KW-1133">Transmembrane helix</keyword>
<evidence type="ECO:0000313" key="3">
    <source>
        <dbReference type="EMBL" id="KAF3322307.1"/>
    </source>
</evidence>